<name>A0A0F9QYZ7_9ZZZZ</name>
<dbReference type="AlphaFoldDB" id="A0A0F9QYZ7"/>
<comment type="caution">
    <text evidence="1">The sequence shown here is derived from an EMBL/GenBank/DDBJ whole genome shotgun (WGS) entry which is preliminary data.</text>
</comment>
<accession>A0A0F9QYZ7</accession>
<protein>
    <submittedName>
        <fullName evidence="1">Uncharacterized protein</fullName>
    </submittedName>
</protein>
<evidence type="ECO:0000313" key="1">
    <source>
        <dbReference type="EMBL" id="KKN49560.1"/>
    </source>
</evidence>
<dbReference type="EMBL" id="LAZR01001162">
    <property type="protein sequence ID" value="KKN49560.1"/>
    <property type="molecule type" value="Genomic_DNA"/>
</dbReference>
<proteinExistence type="predicted"/>
<gene>
    <name evidence="1" type="ORF">LCGC14_0641250</name>
</gene>
<sequence length="52" mass="6147">MLYNKEEISQELKNGLCSIHETRPQDCRDYDCTDPKYPKPFTEVILKVTKVE</sequence>
<organism evidence="1">
    <name type="scientific">marine sediment metagenome</name>
    <dbReference type="NCBI Taxonomy" id="412755"/>
    <lineage>
        <taxon>unclassified sequences</taxon>
        <taxon>metagenomes</taxon>
        <taxon>ecological metagenomes</taxon>
    </lineage>
</organism>
<reference evidence="1" key="1">
    <citation type="journal article" date="2015" name="Nature">
        <title>Complex archaea that bridge the gap between prokaryotes and eukaryotes.</title>
        <authorList>
            <person name="Spang A."/>
            <person name="Saw J.H."/>
            <person name="Jorgensen S.L."/>
            <person name="Zaremba-Niedzwiedzka K."/>
            <person name="Martijn J."/>
            <person name="Lind A.E."/>
            <person name="van Eijk R."/>
            <person name="Schleper C."/>
            <person name="Guy L."/>
            <person name="Ettema T.J."/>
        </authorList>
    </citation>
    <scope>NUCLEOTIDE SEQUENCE</scope>
</reference>